<evidence type="ECO:0000256" key="6">
    <source>
        <dbReference type="ARBA" id="ARBA00023123"/>
    </source>
</evidence>
<evidence type="ECO:0000256" key="8">
    <source>
        <dbReference type="ARBA" id="ARBA00023203"/>
    </source>
</evidence>
<dbReference type="Pfam" id="PF00063">
    <property type="entry name" value="Myosin_head"/>
    <property type="match status" value="1"/>
</dbReference>
<keyword evidence="3 9" id="KW-0547">Nucleotide-binding</keyword>
<dbReference type="Pfam" id="PF00612">
    <property type="entry name" value="IQ"/>
    <property type="match status" value="1"/>
</dbReference>
<evidence type="ECO:0000256" key="7">
    <source>
        <dbReference type="ARBA" id="ARBA00023175"/>
    </source>
</evidence>
<dbReference type="GO" id="GO:0030048">
    <property type="term" value="P:actin filament-based movement"/>
    <property type="evidence" value="ECO:0007669"/>
    <property type="project" value="TreeGrafter"/>
</dbReference>
<dbReference type="PRINTS" id="PR00193">
    <property type="entry name" value="MYOSINHEAVY"/>
</dbReference>
<dbReference type="Gene3D" id="1.20.5.190">
    <property type="match status" value="1"/>
</dbReference>
<evidence type="ECO:0000256" key="2">
    <source>
        <dbReference type="ARBA" id="ARBA00008314"/>
    </source>
</evidence>
<evidence type="ECO:0000256" key="4">
    <source>
        <dbReference type="ARBA" id="ARBA00022840"/>
    </source>
</evidence>
<dbReference type="CTD" id="38153"/>
<dbReference type="GO" id="GO:0006897">
    <property type="term" value="P:endocytosis"/>
    <property type="evidence" value="ECO:0007669"/>
    <property type="project" value="TreeGrafter"/>
</dbReference>
<dbReference type="CDD" id="cd23767">
    <property type="entry name" value="IQCD"/>
    <property type="match status" value="1"/>
</dbReference>
<dbReference type="SMART" id="SM00242">
    <property type="entry name" value="MYSc"/>
    <property type="match status" value="1"/>
</dbReference>
<organism evidence="12 13">
    <name type="scientific">Cimex lectularius</name>
    <name type="common">Bed bug</name>
    <name type="synonym">Acanthia lectularia</name>
    <dbReference type="NCBI Taxonomy" id="79782"/>
    <lineage>
        <taxon>Eukaryota</taxon>
        <taxon>Metazoa</taxon>
        <taxon>Ecdysozoa</taxon>
        <taxon>Arthropoda</taxon>
        <taxon>Hexapoda</taxon>
        <taxon>Insecta</taxon>
        <taxon>Pterygota</taxon>
        <taxon>Neoptera</taxon>
        <taxon>Paraneoptera</taxon>
        <taxon>Hemiptera</taxon>
        <taxon>Heteroptera</taxon>
        <taxon>Panheteroptera</taxon>
        <taxon>Cimicomorpha</taxon>
        <taxon>Cimicidae</taxon>
        <taxon>Cimex</taxon>
    </lineage>
</organism>
<dbReference type="KEGG" id="clec:106661455"/>
<evidence type="ECO:0000313" key="12">
    <source>
        <dbReference type="EnsemblMetazoa" id="XP_014240342.1"/>
    </source>
</evidence>
<dbReference type="GO" id="GO:0005938">
    <property type="term" value="C:cell cortex"/>
    <property type="evidence" value="ECO:0007669"/>
    <property type="project" value="UniProtKB-ARBA"/>
</dbReference>
<dbReference type="GO" id="GO:0005524">
    <property type="term" value="F:ATP binding"/>
    <property type="evidence" value="ECO:0007669"/>
    <property type="project" value="UniProtKB-UniRule"/>
</dbReference>
<dbReference type="OrthoDB" id="6108017at2759"/>
<accession>A0A8I6R7L1</accession>
<dbReference type="Gene3D" id="1.20.120.720">
    <property type="entry name" value="Myosin VI head, motor domain, U50 subdomain"/>
    <property type="match status" value="1"/>
</dbReference>
<dbReference type="InterPro" id="IPR000048">
    <property type="entry name" value="IQ_motif_EF-hand-BS"/>
</dbReference>
<dbReference type="PANTHER" id="PTHR13140:SF679">
    <property type="entry name" value="UNCONVENTIONAL MYOSIN IC"/>
    <property type="match status" value="1"/>
</dbReference>
<dbReference type="GO" id="GO:0005886">
    <property type="term" value="C:plasma membrane"/>
    <property type="evidence" value="ECO:0007669"/>
    <property type="project" value="UniProtKB-SubCell"/>
</dbReference>
<dbReference type="GO" id="GO:0016459">
    <property type="term" value="C:myosin complex"/>
    <property type="evidence" value="ECO:0007669"/>
    <property type="project" value="UniProtKB-KW"/>
</dbReference>
<dbReference type="GO" id="GO:0000146">
    <property type="term" value="F:microfilament motor activity"/>
    <property type="evidence" value="ECO:0007669"/>
    <property type="project" value="TreeGrafter"/>
</dbReference>
<dbReference type="Gene3D" id="3.40.850.10">
    <property type="entry name" value="Kinesin motor domain"/>
    <property type="match status" value="1"/>
</dbReference>
<dbReference type="InterPro" id="IPR027417">
    <property type="entry name" value="P-loop_NTPase"/>
</dbReference>
<keyword evidence="4 9" id="KW-0067">ATP-binding</keyword>
<dbReference type="InterPro" id="IPR036072">
    <property type="entry name" value="MYSc_Myo1"/>
</dbReference>
<dbReference type="SMART" id="SM00015">
    <property type="entry name" value="IQ"/>
    <property type="match status" value="2"/>
</dbReference>
<evidence type="ECO:0000256" key="9">
    <source>
        <dbReference type="PROSITE-ProRule" id="PRU00782"/>
    </source>
</evidence>
<dbReference type="Gene3D" id="6.20.240.20">
    <property type="match status" value="1"/>
</dbReference>
<dbReference type="GO" id="GO:0007368">
    <property type="term" value="P:determination of left/right symmetry"/>
    <property type="evidence" value="ECO:0007669"/>
    <property type="project" value="UniProtKB-ARBA"/>
</dbReference>
<keyword evidence="6 9" id="KW-0518">Myosin</keyword>
<feature type="domain" description="TH1" evidence="11">
    <location>
        <begin position="856"/>
        <end position="1040"/>
    </location>
</feature>
<dbReference type="Pfam" id="PF06017">
    <property type="entry name" value="Myosin_TH1"/>
    <property type="match status" value="1"/>
</dbReference>
<feature type="region of interest" description="Actin-binding" evidence="9">
    <location>
        <begin position="579"/>
        <end position="601"/>
    </location>
</feature>
<dbReference type="GO" id="GO:0007498">
    <property type="term" value="P:mesoderm development"/>
    <property type="evidence" value="ECO:0007669"/>
    <property type="project" value="UniProtKB-ARBA"/>
</dbReference>
<comment type="similarity">
    <text evidence="2 9">Belongs to the TRAFAC class myosin-kinesin ATPase superfamily. Myosin family.</text>
</comment>
<comment type="subcellular location">
    <subcellularLocation>
        <location evidence="1">Cell membrane</location>
        <topology evidence="1">Peripheral membrane protein</topology>
        <orientation evidence="1">Cytoplasmic side</orientation>
    </subcellularLocation>
</comment>
<evidence type="ECO:0000313" key="13">
    <source>
        <dbReference type="Proteomes" id="UP000494040"/>
    </source>
</evidence>
<keyword evidence="8 9" id="KW-0009">Actin-binding</keyword>
<dbReference type="FunFam" id="1.10.10.820:FF:000001">
    <property type="entry name" value="Myosin heavy chain"/>
    <property type="match status" value="1"/>
</dbReference>
<feature type="domain" description="Myosin motor" evidence="10">
    <location>
        <begin position="23"/>
        <end position="702"/>
    </location>
</feature>
<dbReference type="FunFam" id="1.20.58.530:FF:000004">
    <property type="entry name" value="Unconventional myosin ID"/>
    <property type="match status" value="1"/>
</dbReference>
<name>A0A8I6R7L1_CIMLE</name>
<evidence type="ECO:0000259" key="11">
    <source>
        <dbReference type="PROSITE" id="PS51757"/>
    </source>
</evidence>
<dbReference type="OMA" id="KYQTFCT"/>
<evidence type="ECO:0000256" key="3">
    <source>
        <dbReference type="ARBA" id="ARBA00022741"/>
    </source>
</evidence>
<dbReference type="PROSITE" id="PS50096">
    <property type="entry name" value="IQ"/>
    <property type="match status" value="2"/>
</dbReference>
<dbReference type="Proteomes" id="UP000494040">
    <property type="component" value="Unassembled WGS sequence"/>
</dbReference>
<evidence type="ECO:0000256" key="5">
    <source>
        <dbReference type="ARBA" id="ARBA00023121"/>
    </source>
</evidence>
<dbReference type="GeneID" id="106661455"/>
<dbReference type="RefSeq" id="XP_014240342.1">
    <property type="nucleotide sequence ID" value="XM_014384856.2"/>
</dbReference>
<dbReference type="InterPro" id="IPR036961">
    <property type="entry name" value="Kinesin_motor_dom_sf"/>
</dbReference>
<sequence>MSETRIELSKGMEKSLHERDRVGVQDSVLLEDFRSELAFLENLRKRFKENIIYTYIGQVLVSVNPYKNLPIYGHETVGEYQNSHLIENPPHVFATTEAAYRSLIEEHIDQCILISGESGSGKTEASKKVLEYIAAVSNHNGQVQSVKDKLLYSNPILEAFGNAKTTRNDNSSRFGKYMDIEFNEMGDPVGGNIINYLLEKSRVVDQNRGERNFHIFYQLLAGADDDLLEKLYLKRLPGYYNYISNSEKDTIEGMNDAKQMSAVWQAMHTLGLTPEEQEEIMAIVASVLHLGNIGVGDDQGKAFLNNSYHISCTAKLLGCPEDKLKEALTQKTILAKGESVTSPLDRETAVYARDALAKAIYDRLFSWMVMRFNEALQPSKPTTTPNLMGILDIYGFEIFQRNSFEQFCINYCNEKLQQLFIELTLKSEQEEYHKEGIEWEPVEYFNNNIIINLIEEKYKGIISLLDEECLRPGETSDLTFLDKMCHQLSSHDHFISHKKADSQLKKRMKREEFTLVHYAGEVIYDVQGFLDKNNDLLFRDLREVMSNTTNSIVKTVFPKSELLSKKRPDTAITQFKSSLNELMNTLMSKQPSYIRCIKPNDFKKPGMFSGDIVGHQVKYLGLMENLRVRRAGFAYRRHYNEFLKRYKSLCPQTWPKYDGPAKQGVEILLLHRGYTIEEYRLGTTKVFIRSEKSLFEIEDAFQLKKNDLATIIQSHWRGYIQRKKYKKMKEAAIMVEKWTRRYLAQRKASRRRHAVKIIRNFIEGFITRYGPVSDLNKRFIQTTKFHYLLRLSKSLPKSVLDDSWPKAPRVCQAASELLRPMHKRWLAMKYRLSLTPERKLQLDLKVLAEALFKDQKKSYEHSLPIPFVDNRLTDVQNSIKKPFFASESILGDTIQYGCNVVKFDRHGYRRRNRLLFVSDKHIYLVMEGEKQFKIKHKIPLQSISKLEVTSERDSFLLIRIPPHLTKDKGDIILEVPNLIEVITKIVHIMKNKEILNINSIKDGKIAHNLTDGKQLTIDLTLGSNGPGISKGKSGQLIVVG</sequence>
<dbReference type="PANTHER" id="PTHR13140">
    <property type="entry name" value="MYOSIN"/>
    <property type="match status" value="1"/>
</dbReference>
<dbReference type="GO" id="GO:0007015">
    <property type="term" value="P:actin filament organization"/>
    <property type="evidence" value="ECO:0007669"/>
    <property type="project" value="TreeGrafter"/>
</dbReference>
<feature type="binding site" evidence="9">
    <location>
        <begin position="116"/>
        <end position="123"/>
    </location>
    <ligand>
        <name>ATP</name>
        <dbReference type="ChEBI" id="CHEBI:30616"/>
    </ligand>
</feature>
<dbReference type="EnsemblMetazoa" id="XM_014384856.2">
    <property type="protein sequence ID" value="XP_014240342.1"/>
    <property type="gene ID" value="LOC106661455"/>
</dbReference>
<dbReference type="GO" id="GO:0005902">
    <property type="term" value="C:microvillus"/>
    <property type="evidence" value="ECO:0007669"/>
    <property type="project" value="TreeGrafter"/>
</dbReference>
<dbReference type="SUPFAM" id="SSF52540">
    <property type="entry name" value="P-loop containing nucleoside triphosphate hydrolases"/>
    <property type="match status" value="1"/>
</dbReference>
<dbReference type="PROSITE" id="PS51456">
    <property type="entry name" value="MYOSIN_MOTOR"/>
    <property type="match status" value="1"/>
</dbReference>
<evidence type="ECO:0000256" key="1">
    <source>
        <dbReference type="ARBA" id="ARBA00004413"/>
    </source>
</evidence>
<keyword evidence="5" id="KW-0446">Lipid-binding</keyword>
<dbReference type="InterPro" id="IPR001609">
    <property type="entry name" value="Myosin_head_motor_dom-like"/>
</dbReference>
<dbReference type="GO" id="GO:0051015">
    <property type="term" value="F:actin filament binding"/>
    <property type="evidence" value="ECO:0007669"/>
    <property type="project" value="TreeGrafter"/>
</dbReference>
<keyword evidence="7 9" id="KW-0505">Motor protein</keyword>
<reference evidence="12" key="1">
    <citation type="submission" date="2022-01" db="UniProtKB">
        <authorList>
            <consortium name="EnsemblMetazoa"/>
        </authorList>
    </citation>
    <scope>IDENTIFICATION</scope>
</reference>
<dbReference type="Gene3D" id="1.20.58.530">
    <property type="match status" value="1"/>
</dbReference>
<dbReference type="PROSITE" id="PS51757">
    <property type="entry name" value="TH1"/>
    <property type="match status" value="1"/>
</dbReference>
<proteinExistence type="inferred from homology"/>
<evidence type="ECO:0008006" key="14">
    <source>
        <dbReference type="Google" id="ProtNLM"/>
    </source>
</evidence>
<keyword evidence="13" id="KW-1185">Reference proteome</keyword>
<dbReference type="AlphaFoldDB" id="A0A8I6R7L1"/>
<dbReference type="CDD" id="cd01378">
    <property type="entry name" value="MYSc_Myo1"/>
    <property type="match status" value="1"/>
</dbReference>
<dbReference type="GO" id="GO:0048803">
    <property type="term" value="P:imaginal disc-derived male genitalia morphogenesis"/>
    <property type="evidence" value="ECO:0007669"/>
    <property type="project" value="UniProtKB-ARBA"/>
</dbReference>
<dbReference type="GO" id="GO:0005546">
    <property type="term" value="F:phosphatidylinositol-4,5-bisphosphate binding"/>
    <property type="evidence" value="ECO:0007669"/>
    <property type="project" value="UniProtKB-ARBA"/>
</dbReference>
<protein>
    <recommendedName>
        <fullName evidence="14">Myosin-IB</fullName>
    </recommendedName>
</protein>
<dbReference type="InterPro" id="IPR010926">
    <property type="entry name" value="Myosin_TH1"/>
</dbReference>
<evidence type="ECO:0000259" key="10">
    <source>
        <dbReference type="PROSITE" id="PS51456"/>
    </source>
</evidence>
<dbReference type="Gene3D" id="1.10.10.820">
    <property type="match status" value="1"/>
</dbReference>